<sequence length="44" mass="5156">EWRQNPDQSETEGHVVVEISTIDIFTWLQHTESELGAGEEEWEN</sequence>
<gene>
    <name evidence="1" type="ORF">OVN521_LOCUS46886</name>
</gene>
<protein>
    <submittedName>
        <fullName evidence="1">Uncharacterized protein</fullName>
    </submittedName>
</protein>
<feature type="non-terminal residue" evidence="1">
    <location>
        <position position="1"/>
    </location>
</feature>
<keyword evidence="2" id="KW-1185">Reference proteome</keyword>
<proteinExistence type="predicted"/>
<dbReference type="AlphaFoldDB" id="A0A821FPV5"/>
<organism evidence="1 2">
    <name type="scientific">Rotaria magnacalcarata</name>
    <dbReference type="NCBI Taxonomy" id="392030"/>
    <lineage>
        <taxon>Eukaryota</taxon>
        <taxon>Metazoa</taxon>
        <taxon>Spiralia</taxon>
        <taxon>Gnathifera</taxon>
        <taxon>Rotifera</taxon>
        <taxon>Eurotatoria</taxon>
        <taxon>Bdelloidea</taxon>
        <taxon>Philodinida</taxon>
        <taxon>Philodinidae</taxon>
        <taxon>Rotaria</taxon>
    </lineage>
</organism>
<comment type="caution">
    <text evidence="1">The sequence shown here is derived from an EMBL/GenBank/DDBJ whole genome shotgun (WGS) entry which is preliminary data.</text>
</comment>
<dbReference type="EMBL" id="CAJOBG010087639">
    <property type="protein sequence ID" value="CAF4653782.1"/>
    <property type="molecule type" value="Genomic_DNA"/>
</dbReference>
<evidence type="ECO:0000313" key="1">
    <source>
        <dbReference type="EMBL" id="CAF4653782.1"/>
    </source>
</evidence>
<reference evidence="1" key="1">
    <citation type="submission" date="2021-02" db="EMBL/GenBank/DDBJ databases">
        <authorList>
            <person name="Nowell W R."/>
        </authorList>
    </citation>
    <scope>NUCLEOTIDE SEQUENCE</scope>
</reference>
<name>A0A821FPV5_9BILA</name>
<evidence type="ECO:0000313" key="2">
    <source>
        <dbReference type="Proteomes" id="UP000663866"/>
    </source>
</evidence>
<dbReference type="Proteomes" id="UP000663866">
    <property type="component" value="Unassembled WGS sequence"/>
</dbReference>
<accession>A0A821FPV5</accession>